<dbReference type="Proteomes" id="UP000475862">
    <property type="component" value="Unassembled WGS sequence"/>
</dbReference>
<name>A0A6G0TBG8_APHGL</name>
<evidence type="ECO:0000313" key="3">
    <source>
        <dbReference type="Proteomes" id="UP000475862"/>
    </source>
</evidence>
<evidence type="ECO:0000256" key="1">
    <source>
        <dbReference type="SAM" id="Phobius"/>
    </source>
</evidence>
<keyword evidence="1" id="KW-0812">Transmembrane</keyword>
<dbReference type="AlphaFoldDB" id="A0A6G0TBG8"/>
<feature type="transmembrane region" description="Helical" evidence="1">
    <location>
        <begin position="29"/>
        <end position="48"/>
    </location>
</feature>
<dbReference type="OrthoDB" id="10059103at2759"/>
<evidence type="ECO:0000313" key="2">
    <source>
        <dbReference type="EMBL" id="KAE9529793.1"/>
    </source>
</evidence>
<dbReference type="EMBL" id="VYZN01000044">
    <property type="protein sequence ID" value="KAE9529793.1"/>
    <property type="molecule type" value="Genomic_DNA"/>
</dbReference>
<proteinExistence type="predicted"/>
<gene>
    <name evidence="2" type="ORF">AGLY_011889</name>
</gene>
<keyword evidence="1" id="KW-0472">Membrane</keyword>
<organism evidence="2 3">
    <name type="scientific">Aphis glycines</name>
    <name type="common">Soybean aphid</name>
    <dbReference type="NCBI Taxonomy" id="307491"/>
    <lineage>
        <taxon>Eukaryota</taxon>
        <taxon>Metazoa</taxon>
        <taxon>Ecdysozoa</taxon>
        <taxon>Arthropoda</taxon>
        <taxon>Hexapoda</taxon>
        <taxon>Insecta</taxon>
        <taxon>Pterygota</taxon>
        <taxon>Neoptera</taxon>
        <taxon>Paraneoptera</taxon>
        <taxon>Hemiptera</taxon>
        <taxon>Sternorrhyncha</taxon>
        <taxon>Aphidomorpha</taxon>
        <taxon>Aphidoidea</taxon>
        <taxon>Aphididae</taxon>
        <taxon>Aphidini</taxon>
        <taxon>Aphis</taxon>
        <taxon>Aphis</taxon>
    </lineage>
</organism>
<reference evidence="2 3" key="1">
    <citation type="submission" date="2019-08" db="EMBL/GenBank/DDBJ databases">
        <title>The genome of the soybean aphid Biotype 1, its phylome, world population structure and adaptation to the North American continent.</title>
        <authorList>
            <person name="Giordano R."/>
            <person name="Donthu R.K."/>
            <person name="Hernandez A.G."/>
            <person name="Wright C.L."/>
            <person name="Zimin A.V."/>
        </authorList>
    </citation>
    <scope>NUCLEOTIDE SEQUENCE [LARGE SCALE GENOMIC DNA]</scope>
    <source>
        <tissue evidence="2">Whole aphids</tissue>
    </source>
</reference>
<keyword evidence="1" id="KW-1133">Transmembrane helix</keyword>
<accession>A0A6G0TBG8</accession>
<keyword evidence="3" id="KW-1185">Reference proteome</keyword>
<sequence length="308" mass="35803">MCVPSTERVGHKCSSDNAYRKIMTKCKTMWILGTVTALLIVSMALQNYTVNQYVRAILKLTAMQLIDLNNFKNLLHDSCLVYKKIPERELSESECYSCESIDRVDVVFKPEDVLESYADLNWPVAFQSNVKTNVTVEDVTLTFLIGDLLPCDYESNLKIDPLRAIEMKYGWFMHWLVFGLFAVGNNGNNKKLRRNCDDVQGKIMRALYRPDSFLSISSETWTIMSFKYKTYHYKQINMYYNSRVAVSQISGTFNYRLVPKNPCTKICNHLDGRLETYHTLVFNNFIWDFQYLPLNNSSNSIAIIYYLD</sequence>
<protein>
    <submittedName>
        <fullName evidence="2">Uncharacterized protein</fullName>
    </submittedName>
</protein>
<comment type="caution">
    <text evidence="2">The sequence shown here is derived from an EMBL/GenBank/DDBJ whole genome shotgun (WGS) entry which is preliminary data.</text>
</comment>